<dbReference type="PANTHER" id="PTHR37984">
    <property type="entry name" value="PROTEIN CBG26694"/>
    <property type="match status" value="1"/>
</dbReference>
<dbReference type="PROSITE" id="PS50158">
    <property type="entry name" value="ZF_CCHC"/>
    <property type="match status" value="1"/>
</dbReference>
<dbReference type="Gene3D" id="3.30.420.10">
    <property type="entry name" value="Ribonuclease H-like superfamily/Ribonuclease H"/>
    <property type="match status" value="1"/>
</dbReference>
<proteinExistence type="predicted"/>
<keyword evidence="13" id="KW-1185">Reference proteome</keyword>
<keyword evidence="8" id="KW-0479">Metal-binding</keyword>
<dbReference type="GO" id="GO:0004519">
    <property type="term" value="F:endonuclease activity"/>
    <property type="evidence" value="ECO:0007669"/>
    <property type="project" value="UniProtKB-KW"/>
</dbReference>
<evidence type="ECO:0000256" key="3">
    <source>
        <dbReference type="ARBA" id="ARBA00022695"/>
    </source>
</evidence>
<keyword evidence="8" id="KW-0862">Zinc</keyword>
<dbReference type="GO" id="GO:0003676">
    <property type="term" value="F:nucleic acid binding"/>
    <property type="evidence" value="ECO:0007669"/>
    <property type="project" value="InterPro"/>
</dbReference>
<evidence type="ECO:0000256" key="7">
    <source>
        <dbReference type="ARBA" id="ARBA00022918"/>
    </source>
</evidence>
<dbReference type="EC" id="2.7.7.49" evidence="1"/>
<dbReference type="CDD" id="cd01647">
    <property type="entry name" value="RT_LTR"/>
    <property type="match status" value="1"/>
</dbReference>
<dbReference type="FunFam" id="3.10.10.10:FF:000003">
    <property type="entry name" value="Retrovirus-related Pol polyprotein from transposon 297-like Protein"/>
    <property type="match status" value="1"/>
</dbReference>
<evidence type="ECO:0000313" key="14">
    <source>
        <dbReference type="RefSeq" id="XP_022299950.1"/>
    </source>
</evidence>
<keyword evidence="5" id="KW-0255">Endonuclease</keyword>
<dbReference type="Gene3D" id="1.10.340.70">
    <property type="match status" value="1"/>
</dbReference>
<dbReference type="InterPro" id="IPR001878">
    <property type="entry name" value="Znf_CCHC"/>
</dbReference>
<reference evidence="14" key="2">
    <citation type="submission" date="2025-08" db="UniProtKB">
        <authorList>
            <consortium name="RefSeq"/>
        </authorList>
    </citation>
    <scope>IDENTIFICATION</scope>
    <source>
        <tissue evidence="14">Whole sample</tissue>
    </source>
</reference>
<dbReference type="InterPro" id="IPR012337">
    <property type="entry name" value="RNaseH-like_sf"/>
</dbReference>
<dbReference type="GO" id="GO:0015074">
    <property type="term" value="P:DNA integration"/>
    <property type="evidence" value="ECO:0007669"/>
    <property type="project" value="InterPro"/>
</dbReference>
<dbReference type="InterPro" id="IPR050951">
    <property type="entry name" value="Retrovirus_Pol_polyprotein"/>
</dbReference>
<feature type="domain" description="Reverse transcriptase" evidence="11">
    <location>
        <begin position="501"/>
        <end position="684"/>
    </location>
</feature>
<dbReference type="InterPro" id="IPR036397">
    <property type="entry name" value="RNaseH_sf"/>
</dbReference>
<dbReference type="FunFam" id="1.10.340.70:FF:000003">
    <property type="entry name" value="Protein CBG25708"/>
    <property type="match status" value="1"/>
</dbReference>
<dbReference type="SUPFAM" id="SSF53098">
    <property type="entry name" value="Ribonuclease H-like"/>
    <property type="match status" value="1"/>
</dbReference>
<keyword evidence="7" id="KW-0695">RNA-directed DNA polymerase</keyword>
<dbReference type="GO" id="GO:0016787">
    <property type="term" value="F:hydrolase activity"/>
    <property type="evidence" value="ECO:0007669"/>
    <property type="project" value="UniProtKB-KW"/>
</dbReference>
<name>A0A8B8B955_CRAVI</name>
<dbReference type="InterPro" id="IPR041373">
    <property type="entry name" value="RT_RNaseH"/>
</dbReference>
<dbReference type="InterPro" id="IPR041588">
    <property type="entry name" value="Integrase_H2C2"/>
</dbReference>
<dbReference type="Pfam" id="PF17921">
    <property type="entry name" value="Integrase_H2C2"/>
    <property type="match status" value="1"/>
</dbReference>
<dbReference type="InterPro" id="IPR000477">
    <property type="entry name" value="RT_dom"/>
</dbReference>
<organism evidence="13 14">
    <name type="scientific">Crassostrea virginica</name>
    <name type="common">Eastern oyster</name>
    <dbReference type="NCBI Taxonomy" id="6565"/>
    <lineage>
        <taxon>Eukaryota</taxon>
        <taxon>Metazoa</taxon>
        <taxon>Spiralia</taxon>
        <taxon>Lophotrochozoa</taxon>
        <taxon>Mollusca</taxon>
        <taxon>Bivalvia</taxon>
        <taxon>Autobranchia</taxon>
        <taxon>Pteriomorphia</taxon>
        <taxon>Ostreida</taxon>
        <taxon>Ostreoidea</taxon>
        <taxon>Ostreidae</taxon>
        <taxon>Crassostrea</taxon>
    </lineage>
</organism>
<evidence type="ECO:0000259" key="11">
    <source>
        <dbReference type="PROSITE" id="PS50878"/>
    </source>
</evidence>
<feature type="compositionally biased region" description="Basic residues" evidence="9">
    <location>
        <begin position="204"/>
        <end position="220"/>
    </location>
</feature>
<evidence type="ECO:0000259" key="10">
    <source>
        <dbReference type="PROSITE" id="PS50158"/>
    </source>
</evidence>
<evidence type="ECO:0000256" key="2">
    <source>
        <dbReference type="ARBA" id="ARBA00022679"/>
    </source>
</evidence>
<dbReference type="RefSeq" id="XP_022299950.1">
    <property type="nucleotide sequence ID" value="XM_022444242.1"/>
</dbReference>
<dbReference type="PROSITE" id="PS50994">
    <property type="entry name" value="INTEGRASE"/>
    <property type="match status" value="1"/>
</dbReference>
<keyword evidence="3" id="KW-0548">Nucleotidyltransferase</keyword>
<dbReference type="KEGG" id="cvn:111108389"/>
<dbReference type="GO" id="GO:0008270">
    <property type="term" value="F:zinc ion binding"/>
    <property type="evidence" value="ECO:0007669"/>
    <property type="project" value="UniProtKB-KW"/>
</dbReference>
<keyword evidence="4" id="KW-0540">Nuclease</keyword>
<evidence type="ECO:0000256" key="9">
    <source>
        <dbReference type="SAM" id="MobiDB-lite"/>
    </source>
</evidence>
<feature type="domain" description="CCHC-type" evidence="10">
    <location>
        <begin position="260"/>
        <end position="274"/>
    </location>
</feature>
<evidence type="ECO:0000256" key="8">
    <source>
        <dbReference type="PROSITE-ProRule" id="PRU00047"/>
    </source>
</evidence>
<dbReference type="CDD" id="cd09274">
    <property type="entry name" value="RNase_HI_RT_Ty3"/>
    <property type="match status" value="1"/>
</dbReference>
<evidence type="ECO:0000259" key="12">
    <source>
        <dbReference type="PROSITE" id="PS50994"/>
    </source>
</evidence>
<evidence type="ECO:0000313" key="13">
    <source>
        <dbReference type="Proteomes" id="UP000694844"/>
    </source>
</evidence>
<dbReference type="PANTHER" id="PTHR37984:SF8">
    <property type="entry name" value="CCHC-TYPE DOMAIN-CONTAINING PROTEIN"/>
    <property type="match status" value="1"/>
</dbReference>
<dbReference type="InterPro" id="IPR021109">
    <property type="entry name" value="Peptidase_aspartic_dom_sf"/>
</dbReference>
<reference evidence="13" key="1">
    <citation type="submission" date="2024-06" db="UniProtKB">
        <authorList>
            <consortium name="RefSeq"/>
        </authorList>
    </citation>
    <scope>NUCLEOTIDE SEQUENCE [LARGE SCALE GENOMIC DNA]</scope>
</reference>
<sequence length="1386" mass="160062">MPGEEDAPNNVIVNPNPIIMNIPFPRALDMKGDLANNWKHFKTVWKNYEVATGLNTKDDKLRCATFLTCMGSDALRVFDGLRFQNAEDKEKIEEVIKAMEEFCVGQTNEIYERYTFNKRDQEPNETIDAYVAVLRTLVKTCKYQALEDEMIRDRIVLGVRDNSTRKKLLQEKKLDLQKCIDICRANEKTASQLRNIEEVQYVKSKPHKGRPQPKKDKGHRVQGAYGGKPKYEDDQYSPCKYCGNKHPPIKEKCPAFGAICKNCGKSNHFARTCKTAKMKRKKHVHEVYTDTFDSDDSSSDEFVLSVQHVNEVASRKITAVMNINKQLVEFQLDNGSTVNIMPNHIYTKLSDDLAGNKLRKSNVTLIMFNKSETKTLGKVRFSVRNPRNRKKYNLEFEIVEGKHLHAILGIRAIQAMDLITVNHKEFMSRKEVQEEVVAEIEDISEEMQIKFKSVFEGQGKLDGKLTLEVNQDVKPVKMPARKVPISIKHKLKQELDRLEQLEIIKPVNTPTDWISSLVVAPKSNGRIRLCIDPRPLNQALKRNHYPTPLIEDILPDLGKARIFSVVDARDGFWHVVMDEKSSYLTTFSTPWGRYRWMRMPFGISPAPEEFQRRMEEALEGLDGIKPIHDDILIYGCGDNDKEAEEDHDRKLKALLQRCLERNIKLNKEKMKLKVDSVTYLGFVISKDGLCIDPQKVKAIREMPTPKDKQGVQRLLGMTNFVQRFAPQLSEITAPLRSLLKSETHFRWDEDVHGKAFTDVKTVLSNTPVLRFFYEDKELILQCDASESGLGACLIQEGHPIMYASRSLTETECNYAQIEKELLAVVFGLERFENYTYGRHVEVESDHKPLEIIHRKNLHSAPKRLQRMLLRLQKFDYHVNYKKGTEMYFADTLSRAYLKAQPEDLKEKDPVEVHHVDYREYLPVSEQRIAEIRKATDRDQTSNLLKEVIKNGWPETKAEVSQDIHAYFPFREELVMQNGLIYKGERIVVPTAIRNNLLERIHNSHIGIQGCLRRARESLYWPNMAKDIEQFVSKCEACNTYANEQVKEPMISHRIPKRPWQVIACDLFECQNKDYLITVDYYSDFFEVDRLHSKTGSAIIGKLKSHLARHGIPDTLISDNGPPFNGQEFVEFGRKYEFNHVTSSPNYAQSNGKAENAVKIVKRLIMKSVADHRDPYLALLDLRNTPSQDIGYSPAQRIFGRRTKTLLPVSENLLRPRYAEKVKENLHYRKGRETHYYNKGCKELPELHEGDVVRVRPKGNEKSWKKAIVQGQVDIRSYNIRTEEGREYRRNRRHLRATRESFARELSPVPRMLDKHPDTTAAKPKEAKQDYPKAASNDTMLKSPVRPNRSILEPSTTLEKPKPVQSDPSTVVTRSGRVVKTPKRYQD</sequence>
<dbReference type="OrthoDB" id="6089225at2759"/>
<dbReference type="InterPro" id="IPR043128">
    <property type="entry name" value="Rev_trsase/Diguanyl_cyclase"/>
</dbReference>
<dbReference type="SUPFAM" id="SSF56672">
    <property type="entry name" value="DNA/RNA polymerases"/>
    <property type="match status" value="1"/>
</dbReference>
<dbReference type="InterPro" id="IPR001584">
    <property type="entry name" value="Integrase_cat-core"/>
</dbReference>
<dbReference type="GO" id="GO:0003964">
    <property type="term" value="F:RNA-directed DNA polymerase activity"/>
    <property type="evidence" value="ECO:0007669"/>
    <property type="project" value="UniProtKB-KW"/>
</dbReference>
<dbReference type="Gene3D" id="3.10.10.10">
    <property type="entry name" value="HIV Type 1 Reverse Transcriptase, subunit A, domain 1"/>
    <property type="match status" value="1"/>
</dbReference>
<dbReference type="CDD" id="cd05481">
    <property type="entry name" value="retropepsin_like_LTR_1"/>
    <property type="match status" value="1"/>
</dbReference>
<evidence type="ECO:0000256" key="5">
    <source>
        <dbReference type="ARBA" id="ARBA00022759"/>
    </source>
</evidence>
<keyword evidence="8" id="KW-0863">Zinc-finger</keyword>
<gene>
    <name evidence="14" type="primary">LOC111108389</name>
</gene>
<dbReference type="FunFam" id="3.30.420.10:FF:000063">
    <property type="entry name" value="Retrovirus-related Pol polyprotein from transposon 297-like Protein"/>
    <property type="match status" value="1"/>
</dbReference>
<dbReference type="PROSITE" id="PS50878">
    <property type="entry name" value="RT_POL"/>
    <property type="match status" value="1"/>
</dbReference>
<keyword evidence="2" id="KW-0808">Transferase</keyword>
<feature type="compositionally biased region" description="Basic and acidic residues" evidence="9">
    <location>
        <begin position="1311"/>
        <end position="1330"/>
    </location>
</feature>
<dbReference type="Gene3D" id="2.40.70.10">
    <property type="entry name" value="Acid Proteases"/>
    <property type="match status" value="1"/>
</dbReference>
<feature type="region of interest" description="Disordered" evidence="9">
    <location>
        <begin position="1298"/>
        <end position="1386"/>
    </location>
</feature>
<dbReference type="Proteomes" id="UP000694844">
    <property type="component" value="Chromosome 1"/>
</dbReference>
<evidence type="ECO:0000256" key="1">
    <source>
        <dbReference type="ARBA" id="ARBA00012493"/>
    </source>
</evidence>
<accession>A0A8B8B955</accession>
<evidence type="ECO:0000256" key="4">
    <source>
        <dbReference type="ARBA" id="ARBA00022722"/>
    </source>
</evidence>
<dbReference type="InterPro" id="IPR043502">
    <property type="entry name" value="DNA/RNA_pol_sf"/>
</dbReference>
<keyword evidence="6" id="KW-0378">Hydrolase</keyword>
<dbReference type="Gene3D" id="3.10.20.370">
    <property type="match status" value="1"/>
</dbReference>
<evidence type="ECO:0000256" key="6">
    <source>
        <dbReference type="ARBA" id="ARBA00022801"/>
    </source>
</evidence>
<dbReference type="Gene3D" id="3.30.70.270">
    <property type="match status" value="2"/>
</dbReference>
<dbReference type="FunFam" id="3.30.70.270:FF:000026">
    <property type="entry name" value="Transposon Ty3-G Gag-Pol polyprotein"/>
    <property type="match status" value="1"/>
</dbReference>
<protein>
    <recommendedName>
        <fullName evidence="1">RNA-directed DNA polymerase</fullName>
        <ecNumber evidence="1">2.7.7.49</ecNumber>
    </recommendedName>
</protein>
<feature type="domain" description="Integrase catalytic" evidence="12">
    <location>
        <begin position="1054"/>
        <end position="1215"/>
    </location>
</feature>
<dbReference type="Pfam" id="PF17917">
    <property type="entry name" value="RT_RNaseH"/>
    <property type="match status" value="1"/>
</dbReference>
<feature type="region of interest" description="Disordered" evidence="9">
    <location>
        <begin position="201"/>
        <end position="229"/>
    </location>
</feature>
<dbReference type="FunFam" id="3.10.20.370:FF:000001">
    <property type="entry name" value="Retrovirus-related Pol polyprotein from transposon 17.6-like protein"/>
    <property type="match status" value="1"/>
</dbReference>
<dbReference type="GeneID" id="111108389"/>
<dbReference type="Pfam" id="PF00078">
    <property type="entry name" value="RVT_1"/>
    <property type="match status" value="1"/>
</dbReference>